<gene>
    <name evidence="1" type="ORF">C1I91_04145</name>
</gene>
<evidence type="ECO:0008006" key="3">
    <source>
        <dbReference type="Google" id="ProtNLM"/>
    </source>
</evidence>
<dbReference type="KEGG" id="cmah:C1I91_04145"/>
<accession>A0A410DPB1</accession>
<protein>
    <recommendedName>
        <fullName evidence="3">DUF2268 domain-containing protein</fullName>
    </recommendedName>
</protein>
<sequence length="316" mass="36083">MNIKFDYSALNSSLKIFEKIEKNIVITEDEFNSYLEEEGIKFLNKHICHYGGSKLNNAALIKFFASAIKNPKLESSDNIILKTIKQGLFRFSYAKETLTTLNLNQIADNSIKMANKFLPKPIDDDSNISIYFLYGIRGTSIMLNDKIAIDLCDEVLWDKDKINSEYLTRIIAHEVHHVGTDKHFKAVIDNINSDREKDRCRLLCELLSEGSAMYYLNNPQEFSTFKSIQWQSNDENIMSILSEIGLIIDKVVAGKLPLDEQLESLFGEGLKGYSAGYHMVELIDINFGVNAVLECILNIDIFMEYYHRAKQSISGM</sequence>
<evidence type="ECO:0000313" key="2">
    <source>
        <dbReference type="Proteomes" id="UP000286268"/>
    </source>
</evidence>
<evidence type="ECO:0000313" key="1">
    <source>
        <dbReference type="EMBL" id="QAA30919.1"/>
    </source>
</evidence>
<proteinExistence type="predicted"/>
<dbReference type="AlphaFoldDB" id="A0A410DPB1"/>
<keyword evidence="2" id="KW-1185">Reference proteome</keyword>
<dbReference type="Proteomes" id="UP000286268">
    <property type="component" value="Chromosome"/>
</dbReference>
<dbReference type="InterPro" id="IPR043754">
    <property type="entry name" value="DUF5700"/>
</dbReference>
<name>A0A410DPB1_9CLOT</name>
<organism evidence="1 2">
    <name type="scientific">Clostridium manihotivorum</name>
    <dbReference type="NCBI Taxonomy" id="2320868"/>
    <lineage>
        <taxon>Bacteria</taxon>
        <taxon>Bacillati</taxon>
        <taxon>Bacillota</taxon>
        <taxon>Clostridia</taxon>
        <taxon>Eubacteriales</taxon>
        <taxon>Clostridiaceae</taxon>
        <taxon>Clostridium</taxon>
    </lineage>
</organism>
<reference evidence="1 2" key="1">
    <citation type="submission" date="2018-01" db="EMBL/GenBank/DDBJ databases">
        <title>Genome Sequencing and Assembly of Anaerobacter polyendosporus strain CT4.</title>
        <authorList>
            <person name="Tachaapaikoon C."/>
            <person name="Sutheeworapong S."/>
            <person name="Jenjaroenpun P."/>
            <person name="Wongsurawat T."/>
            <person name="Nookeaw I."/>
            <person name="Cheawchanlertfa P."/>
            <person name="Kosugi A."/>
            <person name="Cheevadhanarak S."/>
            <person name="Ratanakhanokchai K."/>
        </authorList>
    </citation>
    <scope>NUCLEOTIDE SEQUENCE [LARGE SCALE GENOMIC DNA]</scope>
    <source>
        <strain evidence="1 2">CT4</strain>
    </source>
</reference>
<dbReference type="RefSeq" id="WP_128211392.1">
    <property type="nucleotide sequence ID" value="NZ_CP025746.1"/>
</dbReference>
<dbReference type="EMBL" id="CP025746">
    <property type="protein sequence ID" value="QAA30919.1"/>
    <property type="molecule type" value="Genomic_DNA"/>
</dbReference>
<dbReference type="Pfam" id="PF18958">
    <property type="entry name" value="DUF5700"/>
    <property type="match status" value="1"/>
</dbReference>